<evidence type="ECO:0000256" key="1">
    <source>
        <dbReference type="SAM" id="SignalP"/>
    </source>
</evidence>
<keyword evidence="1" id="KW-0732">Signal</keyword>
<evidence type="ECO:0008006" key="4">
    <source>
        <dbReference type="Google" id="ProtNLM"/>
    </source>
</evidence>
<sequence length="108" mass="10742">MSAFKSLAIIALAAFATAMPTAVTTGNNGGKGCTGTQAAQTCNANQQLNCCQDGLLGLDCLLIDLLDLPLTDTCTTGTVNCCSGGGDTGLIVLDLSCSVVNLDLLGGL</sequence>
<reference evidence="2" key="1">
    <citation type="submission" date="2023-07" db="EMBL/GenBank/DDBJ databases">
        <title>Black Yeasts Isolated from many extreme environments.</title>
        <authorList>
            <person name="Coleine C."/>
            <person name="Stajich J.E."/>
            <person name="Selbmann L."/>
        </authorList>
    </citation>
    <scope>NUCLEOTIDE SEQUENCE</scope>
    <source>
        <strain evidence="2">CCFEE 5485</strain>
    </source>
</reference>
<accession>A0AAE0WIX8</accession>
<protein>
    <recommendedName>
        <fullName evidence="4">Hydrophobin</fullName>
    </recommendedName>
</protein>
<comment type="caution">
    <text evidence="2">The sequence shown here is derived from an EMBL/GenBank/DDBJ whole genome shotgun (WGS) entry which is preliminary data.</text>
</comment>
<name>A0AAE0WIX8_9PEZI</name>
<dbReference type="EMBL" id="JAUTXT010000042">
    <property type="protein sequence ID" value="KAK3671549.1"/>
    <property type="molecule type" value="Genomic_DNA"/>
</dbReference>
<gene>
    <name evidence="2" type="ORF">LTR78_008649</name>
</gene>
<dbReference type="AlphaFoldDB" id="A0AAE0WIX8"/>
<feature type="signal peptide" evidence="1">
    <location>
        <begin position="1"/>
        <end position="18"/>
    </location>
</feature>
<evidence type="ECO:0000313" key="3">
    <source>
        <dbReference type="Proteomes" id="UP001274830"/>
    </source>
</evidence>
<organism evidence="2 3">
    <name type="scientific">Recurvomyces mirabilis</name>
    <dbReference type="NCBI Taxonomy" id="574656"/>
    <lineage>
        <taxon>Eukaryota</taxon>
        <taxon>Fungi</taxon>
        <taxon>Dikarya</taxon>
        <taxon>Ascomycota</taxon>
        <taxon>Pezizomycotina</taxon>
        <taxon>Dothideomycetes</taxon>
        <taxon>Dothideomycetidae</taxon>
        <taxon>Mycosphaerellales</taxon>
        <taxon>Teratosphaeriaceae</taxon>
        <taxon>Recurvomyces</taxon>
    </lineage>
</organism>
<evidence type="ECO:0000313" key="2">
    <source>
        <dbReference type="EMBL" id="KAK3671549.1"/>
    </source>
</evidence>
<feature type="chain" id="PRO_5042060325" description="Hydrophobin" evidence="1">
    <location>
        <begin position="19"/>
        <end position="108"/>
    </location>
</feature>
<proteinExistence type="predicted"/>
<dbReference type="Proteomes" id="UP001274830">
    <property type="component" value="Unassembled WGS sequence"/>
</dbReference>
<keyword evidence="3" id="KW-1185">Reference proteome</keyword>